<dbReference type="Pfam" id="PF25531">
    <property type="entry name" value="GYF_ATXR3"/>
    <property type="match status" value="1"/>
</dbReference>
<dbReference type="InterPro" id="IPR001214">
    <property type="entry name" value="SET_dom"/>
</dbReference>
<dbReference type="Gene3D" id="2.170.270.10">
    <property type="entry name" value="SET domain"/>
    <property type="match status" value="1"/>
</dbReference>
<feature type="compositionally biased region" description="Basic residues" evidence="4">
    <location>
        <begin position="1468"/>
        <end position="1477"/>
    </location>
</feature>
<feature type="compositionally biased region" description="Basic and acidic residues" evidence="4">
    <location>
        <begin position="229"/>
        <end position="246"/>
    </location>
</feature>
<comment type="caution">
    <text evidence="7">The sequence shown here is derived from an EMBL/GenBank/DDBJ whole genome shotgun (WGS) entry which is preliminary data.</text>
</comment>
<keyword evidence="2 7" id="KW-0808">Transferase</keyword>
<feature type="compositionally biased region" description="Basic residues" evidence="4">
    <location>
        <begin position="843"/>
        <end position="856"/>
    </location>
</feature>
<dbReference type="PROSITE" id="PS50280">
    <property type="entry name" value="SET"/>
    <property type="match status" value="1"/>
</dbReference>
<evidence type="ECO:0000256" key="2">
    <source>
        <dbReference type="ARBA" id="ARBA00022679"/>
    </source>
</evidence>
<feature type="compositionally biased region" description="Acidic residues" evidence="4">
    <location>
        <begin position="1515"/>
        <end position="1543"/>
    </location>
</feature>
<evidence type="ECO:0000259" key="6">
    <source>
        <dbReference type="PROSITE" id="PS50868"/>
    </source>
</evidence>
<evidence type="ECO:0000313" key="7">
    <source>
        <dbReference type="EMBL" id="KMZ58614.1"/>
    </source>
</evidence>
<sequence length="2309" mass="265079">MGDGGVACMSSQIDVERFPASEKLCGVGDLEQKMRELDKIKDSSALERGSREVVDEKLNGVELEKGEFVSSPATDSRGREGEVEKSGGEFQENAELENGEFVPDEWRKRELEKGEFVPDICRNDENEKCGKNQKVELEKGEFVPDSKWRSHDRNPEAHHHRGDLDQRNVTSGRFDDGFHERRGDTTTSKHDSNSNGKIHENDSISKDSGRSGTFIKRTSMESKLCGSKHYTETTDRSGSKSRRISEDNNYSHSRHHGRYYRNSTAASLKASSTTRYSSSRHNDSNLRSRSHSKHRRSPDGRMEWSSSHRNHEHRNHSSLLSVRSLHELNRHHDFRERSSGLSEKSPLERTRRHDYKDRPSYEWTRRREQKERNPGHLEHSHNCNGSLDHREANRGHTENKHWTCDNKTSRRDSSSKNPTRDNLVRQSSDSSSCPDKTAEGMHHNEKESNDQSIRSSEPPLLPPPLSTSSLPSPLLINGAQEELPSMEEDMDICTTPPHTFTSKLDTGKWYYLDHFGNECGPSKLMDLKRLVEEGVLLSDHLIKHLDSDRWVTVENAASPLVYRDMHSVVLDTLTQTASHLKVPENLLSDAEEFNKRSMSSVNEDTNLDELQIDERVEALLEGCVVIPGKEIEIIGGALNSTFVHAELDSWERSEGFTRFQVRSSELPKNQRDDESSKAIDIVSKENPENRLSVPPEKECSFICGDSTDWFAGRWPCKGGDWKRNEDASQDRSLKRKLVLSEGYPLCQMPKCGYEDPRWKMRDDLHHASYSKKLDLPSWAYTYTSADEKSDNSAEQNKNTHTNKIFQAKTLSSRGTKGTMLAVIRINARVMKDHKSSVSEPRLRAKSKDRHSLRSMRSHSGGSDKNSVTDGNWSKRGQEYDLHSDHKFKYSINIPSDHVRTRDELALHLGEWYYMDGAGRELGPYMFSELKDLVSKNAILEHSIVFRKVDNIWVQISKTTITTESIQNNEQTLENVNFTNKETDVFFPFHDLHPQFIGFMRGKLHELIMKSYKSREFAAAINGVLDPWLNANQPKEIDKHFSFKSAKSSVFSRGLSGDKFQRSEEDYLGLYNYSAKRARLINDGSNDDYDMDPSFFLKEYYSFEDLCTVDVAIDENFSAQSENWGLLNYRILGRIFYFLRDDTKSLLFSAATCKHWKRVVGFYKGISKYVDFSSAGPNLCDNMFQNIMKGYDCNKITTVILAWCTEVSSSSLEEVIRSFPCISTIDIRGCNQFRELVPMFQHVRWIESQNSFNIRYLEDPYSKARRLKQITEKSYSIAKSLKASSSYFENFNDDSGNFGSNSIVMGRKDSSNETFNKQSYYKRTKLLDARKSSGALSRDAQFKQLIRKRSADVYRNMEPLITNSLKSIMKENTFEFLVPKVEEIQDRMKNGYYALHGLNYVQNDIRKMCRIIIKANKQSDMGDLKKIKSSFLQLVERLENSMKSNERNTVNGSHGLFFSEDAKIRRKQSNTLHGKKYLSRNSNTSHDNSGYKNGNYKFGHDIKKSFSKFKKRYTDSETETSDDGDLFEDGMSESESTESDTESDSESRYEAGMGNQDGFLLLDDATNTVEEREWGARMTKASLVPPVTRKYESIDRYIAVADEGEVEKKMSVSLPDDYVEKLRAQSDGVEEMEIPEVKNYKPRKMLEKEVIEQEVYGIDPYTHNLLLDSIPKDMQWSLSDMHDFIEDVLLRTLNKQVYHFTGSGNAPMVYSLQNVIEEIKKKAEEDDGDINTMKICHSLLKNMRSRSVENYVAYRKGLGVVCNKENGFPKDDFVVEFLGEVYPAWKWYEKQDGIRSLQKNSKEPLPEFYNINLERPKGDGQGYDLVVVDAMHKANYASRICHSCKPNCEAKVTAVDGHYQIGVYTLKPIAFGEEITFDYNSVTESKDEYEASVCLCGSQVCRGSFLNLTGEEAYQNVLKECHGMLDRHKLMLKACEANSVSEEDYLVLGRAGLGTCLLADLPDWLIAYSAHLVRFINFERKKLPEEILKLNGEEKMKYIPNYNPEDDKIDAQIQAEGVYNQRLQNMAITIDKVKYVMRNIFGNPKLAPPPLEKLSPEAVASALWKGDGSLIDELLKCLAVYMEIDALNNLKSKIRLHDPSGSDDVKLNLKKSLLWLRDEIRDLPCSQKCRNDAAADLIHMYAHTKSFFKVKEYESFTSPPVYISPLDMGPKYMEKMSSGFQEYRKTYGKNYCFSQLIYWHNQTNSDPDSSLLKSRRGCLVLPDISSFYFNNQKSLRKHVYGVKTLREMLRRMEKQSQRQWPRDAIWEFRSVPNFFGSPMFDAVLTKSRLDSDMVQWLKNRPAMFQGARDG</sequence>
<feature type="compositionally biased region" description="Basic and acidic residues" evidence="4">
    <location>
        <begin position="436"/>
        <end position="449"/>
    </location>
</feature>
<evidence type="ECO:0000259" key="5">
    <source>
        <dbReference type="PROSITE" id="PS50280"/>
    </source>
</evidence>
<dbReference type="STRING" id="29655.A0A0K9NPD0"/>
<dbReference type="PANTHER" id="PTHR46655:SF1">
    <property type="entry name" value="HISTONE-LYSINE N-METHYLTRANSFERASE ATXR3"/>
    <property type="match status" value="1"/>
</dbReference>
<accession>A0A0K9NPD0</accession>
<feature type="region of interest" description="Disordered" evidence="4">
    <location>
        <begin position="1468"/>
        <end position="1493"/>
    </location>
</feature>
<dbReference type="Pfam" id="PF19633">
    <property type="entry name" value="SDG2_C"/>
    <property type="match status" value="1"/>
</dbReference>
<feature type="compositionally biased region" description="Basic and acidic residues" evidence="4">
    <location>
        <begin position="104"/>
        <end position="166"/>
    </location>
</feature>
<feature type="region of interest" description="Disordered" evidence="4">
    <location>
        <begin position="331"/>
        <end position="473"/>
    </location>
</feature>
<feature type="compositionally biased region" description="Polar residues" evidence="4">
    <location>
        <begin position="1478"/>
        <end position="1491"/>
    </location>
</feature>
<dbReference type="InterPro" id="IPR057851">
    <property type="entry name" value="ATXR3_GYF"/>
</dbReference>
<dbReference type="Pfam" id="PF00856">
    <property type="entry name" value="SET"/>
    <property type="match status" value="1"/>
</dbReference>
<evidence type="ECO:0000256" key="3">
    <source>
        <dbReference type="ARBA" id="ARBA00022691"/>
    </source>
</evidence>
<feature type="region of interest" description="Disordered" evidence="4">
    <location>
        <begin position="832"/>
        <end position="874"/>
    </location>
</feature>
<evidence type="ECO:0000313" key="8">
    <source>
        <dbReference type="Proteomes" id="UP000036987"/>
    </source>
</evidence>
<dbReference type="OrthoDB" id="308383at2759"/>
<feature type="compositionally biased region" description="Polar residues" evidence="4">
    <location>
        <begin position="424"/>
        <end position="434"/>
    </location>
</feature>
<evidence type="ECO:0000256" key="1">
    <source>
        <dbReference type="ARBA" id="ARBA00022603"/>
    </source>
</evidence>
<dbReference type="SUPFAM" id="SSF82199">
    <property type="entry name" value="SET domain"/>
    <property type="match status" value="1"/>
</dbReference>
<gene>
    <name evidence="7" type="ORF">ZOSMA_75G00470</name>
</gene>
<dbReference type="PROSITE" id="PS50868">
    <property type="entry name" value="POST_SET"/>
    <property type="match status" value="1"/>
</dbReference>
<proteinExistence type="predicted"/>
<reference evidence="8" key="1">
    <citation type="journal article" date="2016" name="Nature">
        <title>The genome of the seagrass Zostera marina reveals angiosperm adaptation to the sea.</title>
        <authorList>
            <person name="Olsen J.L."/>
            <person name="Rouze P."/>
            <person name="Verhelst B."/>
            <person name="Lin Y.-C."/>
            <person name="Bayer T."/>
            <person name="Collen J."/>
            <person name="Dattolo E."/>
            <person name="De Paoli E."/>
            <person name="Dittami S."/>
            <person name="Maumus F."/>
            <person name="Michel G."/>
            <person name="Kersting A."/>
            <person name="Lauritano C."/>
            <person name="Lohaus R."/>
            <person name="Toepel M."/>
            <person name="Tonon T."/>
            <person name="Vanneste K."/>
            <person name="Amirebrahimi M."/>
            <person name="Brakel J."/>
            <person name="Bostroem C."/>
            <person name="Chovatia M."/>
            <person name="Grimwood J."/>
            <person name="Jenkins J.W."/>
            <person name="Jueterbock A."/>
            <person name="Mraz A."/>
            <person name="Stam W.T."/>
            <person name="Tice H."/>
            <person name="Bornberg-Bauer E."/>
            <person name="Green P.J."/>
            <person name="Pearson G.A."/>
            <person name="Procaccini G."/>
            <person name="Duarte C.M."/>
            <person name="Schmutz J."/>
            <person name="Reusch T.B.H."/>
            <person name="Van de Peer Y."/>
        </authorList>
    </citation>
    <scope>NUCLEOTIDE SEQUENCE [LARGE SCALE GENOMIC DNA]</scope>
    <source>
        <strain evidence="8">cv. Finnish</strain>
    </source>
</reference>
<feature type="compositionally biased region" description="Basic and acidic residues" evidence="4">
    <location>
        <begin position="832"/>
        <end position="842"/>
    </location>
</feature>
<dbReference type="EMBL" id="LFYR01001913">
    <property type="protein sequence ID" value="KMZ58614.1"/>
    <property type="molecule type" value="Genomic_DNA"/>
</dbReference>
<dbReference type="GO" id="GO:0008168">
    <property type="term" value="F:methyltransferase activity"/>
    <property type="evidence" value="ECO:0007669"/>
    <property type="project" value="UniProtKB-KW"/>
</dbReference>
<feature type="region of interest" description="Disordered" evidence="4">
    <location>
        <begin position="1512"/>
        <end position="1553"/>
    </location>
</feature>
<feature type="compositionally biased region" description="Basic and acidic residues" evidence="4">
    <location>
        <begin position="76"/>
        <end position="87"/>
    </location>
</feature>
<dbReference type="SMART" id="SM00317">
    <property type="entry name" value="SET"/>
    <property type="match status" value="1"/>
</dbReference>
<evidence type="ECO:0000256" key="4">
    <source>
        <dbReference type="SAM" id="MobiDB-lite"/>
    </source>
</evidence>
<feature type="compositionally biased region" description="Basic and acidic residues" evidence="4">
    <location>
        <begin position="345"/>
        <end position="423"/>
    </location>
</feature>
<keyword evidence="3" id="KW-0949">S-adenosyl-L-methionine</keyword>
<dbReference type="Proteomes" id="UP000036987">
    <property type="component" value="Unassembled WGS sequence"/>
</dbReference>
<dbReference type="PANTHER" id="PTHR46655">
    <property type="entry name" value="HISTONE-LYSINE N-METHYLTRANSFERASE ATXR3"/>
    <property type="match status" value="1"/>
</dbReference>
<dbReference type="InterPro" id="IPR003616">
    <property type="entry name" value="Post-SET_dom"/>
</dbReference>
<name>A0A0K9NPD0_ZOSMR</name>
<dbReference type="OMA" id="PHISYVH"/>
<feature type="compositionally biased region" description="Basic and acidic residues" evidence="4">
    <location>
        <begin position="173"/>
        <end position="209"/>
    </location>
</feature>
<feature type="region of interest" description="Disordered" evidence="4">
    <location>
        <begin position="67"/>
        <end position="319"/>
    </location>
</feature>
<protein>
    <submittedName>
        <fullName evidence="7">Histone-lysine N-methyltransferase</fullName>
    </submittedName>
</protein>
<feature type="compositionally biased region" description="Polar residues" evidence="4">
    <location>
        <begin position="857"/>
        <end position="871"/>
    </location>
</feature>
<dbReference type="GO" id="GO:0032259">
    <property type="term" value="P:methylation"/>
    <property type="evidence" value="ECO:0007669"/>
    <property type="project" value="UniProtKB-KW"/>
</dbReference>
<feature type="domain" description="Post-SET" evidence="6">
    <location>
        <begin position="1889"/>
        <end position="1905"/>
    </location>
</feature>
<feature type="compositionally biased region" description="Low complexity" evidence="4">
    <location>
        <begin position="263"/>
        <end position="274"/>
    </location>
</feature>
<keyword evidence="8" id="KW-1185">Reference proteome</keyword>
<dbReference type="CDD" id="cd10531">
    <property type="entry name" value="SET_SETD2-like"/>
    <property type="match status" value="1"/>
</dbReference>
<keyword evidence="1 7" id="KW-0489">Methyltransferase</keyword>
<dbReference type="InterPro" id="IPR045606">
    <property type="entry name" value="ATXR3_C"/>
</dbReference>
<feature type="domain" description="SET" evidence="5">
    <location>
        <begin position="1740"/>
        <end position="1879"/>
    </location>
</feature>
<dbReference type="InterPro" id="IPR046341">
    <property type="entry name" value="SET_dom_sf"/>
</dbReference>
<organism evidence="7 8">
    <name type="scientific">Zostera marina</name>
    <name type="common">Eelgrass</name>
    <dbReference type="NCBI Taxonomy" id="29655"/>
    <lineage>
        <taxon>Eukaryota</taxon>
        <taxon>Viridiplantae</taxon>
        <taxon>Streptophyta</taxon>
        <taxon>Embryophyta</taxon>
        <taxon>Tracheophyta</taxon>
        <taxon>Spermatophyta</taxon>
        <taxon>Magnoliopsida</taxon>
        <taxon>Liliopsida</taxon>
        <taxon>Zosteraceae</taxon>
        <taxon>Zostera</taxon>
    </lineage>
</organism>